<sequence length="33" mass="3860">MGLKNGTPKSFECVTVFLKMFVIASCWIHTQRW</sequence>
<organism evidence="1">
    <name type="scientific">Rhizophora mucronata</name>
    <name type="common">Asiatic mangrove</name>
    <dbReference type="NCBI Taxonomy" id="61149"/>
    <lineage>
        <taxon>Eukaryota</taxon>
        <taxon>Viridiplantae</taxon>
        <taxon>Streptophyta</taxon>
        <taxon>Embryophyta</taxon>
        <taxon>Tracheophyta</taxon>
        <taxon>Spermatophyta</taxon>
        <taxon>Magnoliopsida</taxon>
        <taxon>eudicotyledons</taxon>
        <taxon>Gunneridae</taxon>
        <taxon>Pentapetalae</taxon>
        <taxon>rosids</taxon>
        <taxon>fabids</taxon>
        <taxon>Malpighiales</taxon>
        <taxon>Rhizophoraceae</taxon>
        <taxon>Rhizophora</taxon>
    </lineage>
</organism>
<dbReference type="EMBL" id="GGEC01024286">
    <property type="protein sequence ID" value="MBX04770.1"/>
    <property type="molecule type" value="Transcribed_RNA"/>
</dbReference>
<reference evidence="1" key="1">
    <citation type="submission" date="2018-02" db="EMBL/GenBank/DDBJ databases">
        <title>Rhizophora mucronata_Transcriptome.</title>
        <authorList>
            <person name="Meera S.P."/>
            <person name="Sreeshan A."/>
            <person name="Augustine A."/>
        </authorList>
    </citation>
    <scope>NUCLEOTIDE SEQUENCE</scope>
    <source>
        <tissue evidence="1">Leaf</tissue>
    </source>
</reference>
<proteinExistence type="predicted"/>
<evidence type="ECO:0000313" key="1">
    <source>
        <dbReference type="EMBL" id="MBX04770.1"/>
    </source>
</evidence>
<dbReference type="AlphaFoldDB" id="A0A2P2KGD7"/>
<accession>A0A2P2KGD7</accession>
<protein>
    <submittedName>
        <fullName evidence="1">Uncharacterized protein</fullName>
    </submittedName>
</protein>
<name>A0A2P2KGD7_RHIMU</name>